<dbReference type="EMBL" id="JABBMI010000002">
    <property type="protein sequence ID" value="NMK53481.1"/>
    <property type="molecule type" value="Genomic_DNA"/>
</dbReference>
<accession>A0A7X9W927</accession>
<dbReference type="PANTHER" id="PTHR42879:SF2">
    <property type="entry name" value="3-OXOACYL-[ACYL-CARRIER-PROTEIN] REDUCTASE FABG"/>
    <property type="match status" value="1"/>
</dbReference>
<dbReference type="CDD" id="cd05349">
    <property type="entry name" value="BKR_2_SDR_c"/>
    <property type="match status" value="1"/>
</dbReference>
<keyword evidence="7" id="KW-1185">Reference proteome</keyword>
<dbReference type="Gene3D" id="3.40.50.720">
    <property type="entry name" value="NAD(P)-binding Rossmann-like Domain"/>
    <property type="match status" value="1"/>
</dbReference>
<sequence length="250" mass="27244">MSKTAIITGSSRGLGAVIAQTLINKGYNVVVNYKHSREKAEKLIENISHEKAIAIQADVTERAEVNRMVKVAKEHFGNIDIVINNALVNFKFDPNQQKNFKDLTWEDYQQQLDGTLKAAFNVTQSVIPQFIEKQEGRIINIGTNLYQNPVVPYHEYTTAKAGLIGFTRNIAAELGQYGITANVVSGGLLKTTDASAVTTPEVFDLIAQTTPLKKVTTPQDVANMVAYLASDEASGITGQNLTVDGGLTMN</sequence>
<dbReference type="InterPro" id="IPR036291">
    <property type="entry name" value="NAD(P)-bd_dom_sf"/>
</dbReference>
<dbReference type="AlphaFoldDB" id="A0A7X9W927"/>
<evidence type="ECO:0000313" key="6">
    <source>
        <dbReference type="Proteomes" id="UP000291949"/>
    </source>
</evidence>
<comment type="caution">
    <text evidence="5">The sequence shown here is derived from an EMBL/GenBank/DDBJ whole genome shotgun (WGS) entry which is preliminary data.</text>
</comment>
<dbReference type="EMBL" id="JABBLX010000077">
    <property type="protein sequence ID" value="NMK98975.1"/>
    <property type="molecule type" value="Genomic_DNA"/>
</dbReference>
<evidence type="ECO:0000313" key="4">
    <source>
        <dbReference type="EMBL" id="NMK98975.1"/>
    </source>
</evidence>
<evidence type="ECO:0000313" key="5">
    <source>
        <dbReference type="EMBL" id="TBW77533.1"/>
    </source>
</evidence>
<comment type="similarity">
    <text evidence="1">Belongs to the short-chain dehydrogenases/reductases (SDR) family.</text>
</comment>
<keyword evidence="2" id="KW-0560">Oxidoreductase</keyword>
<dbReference type="PRINTS" id="PR00081">
    <property type="entry name" value="GDHRDH"/>
</dbReference>
<dbReference type="Proteomes" id="UP000538955">
    <property type="component" value="Unassembled WGS sequence"/>
</dbReference>
<reference evidence="5 6" key="1">
    <citation type="journal article" date="2019" name="Sci. Transl. Med.">
        <title>Quorum sensing between bacterial species on the skin protects against epidermal injury in atopic dermatitis.</title>
        <authorList>
            <person name="Williams M.R."/>
        </authorList>
    </citation>
    <scope>NUCLEOTIDE SEQUENCE [LARGE SCALE GENOMIC DNA]</scope>
    <source>
        <strain evidence="5 6">H8</strain>
    </source>
</reference>
<dbReference type="Proteomes" id="UP000550736">
    <property type="component" value="Unassembled WGS sequence"/>
</dbReference>
<dbReference type="PANTHER" id="PTHR42879">
    <property type="entry name" value="3-OXOACYL-(ACYL-CARRIER-PROTEIN) REDUCTASE"/>
    <property type="match status" value="1"/>
</dbReference>
<evidence type="ECO:0000313" key="3">
    <source>
        <dbReference type="EMBL" id="NMK53481.1"/>
    </source>
</evidence>
<dbReference type="FunFam" id="3.40.50.720:FF:000173">
    <property type="entry name" value="3-oxoacyl-[acyl-carrier protein] reductase"/>
    <property type="match status" value="1"/>
</dbReference>
<gene>
    <name evidence="5" type="ORF">EQ811_00225</name>
    <name evidence="4" type="ORF">HHM13_13030</name>
    <name evidence="3" type="ORF">HHM24_01785</name>
</gene>
<dbReference type="InterPro" id="IPR002347">
    <property type="entry name" value="SDR_fam"/>
</dbReference>
<proteinExistence type="inferred from homology"/>
<dbReference type="SUPFAM" id="SSF51735">
    <property type="entry name" value="NAD(P)-binding Rossmann-fold domains"/>
    <property type="match status" value="1"/>
</dbReference>
<dbReference type="PRINTS" id="PR00080">
    <property type="entry name" value="SDRFAMILY"/>
</dbReference>
<organism evidence="5 6">
    <name type="scientific">Staphylococcus capitis</name>
    <dbReference type="NCBI Taxonomy" id="29388"/>
    <lineage>
        <taxon>Bacteria</taxon>
        <taxon>Bacillati</taxon>
        <taxon>Bacillota</taxon>
        <taxon>Bacilli</taxon>
        <taxon>Bacillales</taxon>
        <taxon>Staphylococcaceae</taxon>
        <taxon>Staphylococcus</taxon>
    </lineage>
</organism>
<dbReference type="NCBIfam" id="NF006393">
    <property type="entry name" value="PRK08642.1"/>
    <property type="match status" value="1"/>
</dbReference>
<reference evidence="7 8" key="2">
    <citation type="submission" date="2020-04" db="EMBL/GenBank/DDBJ databases">
        <title>The Epidemiology and Molecular Characteristics of Linezolid-Resistant Staphylococcus capitis in Huashan Hospital, Shanghai.</title>
        <authorList>
            <person name="Ding L."/>
            <person name="Li P."/>
            <person name="Yang Y."/>
            <person name="Lin D."/>
            <person name="Xu X."/>
        </authorList>
    </citation>
    <scope>NUCLEOTIDE SEQUENCE [LARGE SCALE GENOMIC DNA]</scope>
    <source>
        <strain evidence="4 8">12-86</strain>
        <strain evidence="3 7">17-84</strain>
    </source>
</reference>
<dbReference type="Pfam" id="PF13561">
    <property type="entry name" value="adh_short_C2"/>
    <property type="match status" value="1"/>
</dbReference>
<evidence type="ECO:0000256" key="2">
    <source>
        <dbReference type="ARBA" id="ARBA00023002"/>
    </source>
</evidence>
<dbReference type="RefSeq" id="WP_030059908.1">
    <property type="nucleotide sequence ID" value="NZ_AP014956.1"/>
</dbReference>
<dbReference type="Proteomes" id="UP000291949">
    <property type="component" value="Unassembled WGS sequence"/>
</dbReference>
<name>A0A7X9W927_STACP</name>
<dbReference type="GO" id="GO:0016491">
    <property type="term" value="F:oxidoreductase activity"/>
    <property type="evidence" value="ECO:0007669"/>
    <property type="project" value="UniProtKB-KW"/>
</dbReference>
<evidence type="ECO:0000313" key="7">
    <source>
        <dbReference type="Proteomes" id="UP000538955"/>
    </source>
</evidence>
<evidence type="ECO:0000256" key="1">
    <source>
        <dbReference type="ARBA" id="ARBA00006484"/>
    </source>
</evidence>
<protein>
    <submittedName>
        <fullName evidence="5">3-oxoacyl-ACP reductase</fullName>
    </submittedName>
</protein>
<dbReference type="InterPro" id="IPR050259">
    <property type="entry name" value="SDR"/>
</dbReference>
<evidence type="ECO:0000313" key="8">
    <source>
        <dbReference type="Proteomes" id="UP000550736"/>
    </source>
</evidence>
<dbReference type="EMBL" id="SCHC01000001">
    <property type="protein sequence ID" value="TBW77533.1"/>
    <property type="molecule type" value="Genomic_DNA"/>
</dbReference>